<dbReference type="InterPro" id="IPR011600">
    <property type="entry name" value="Pept_C14_caspase"/>
</dbReference>
<sequence length="1631" mass="188520">MALPIGYKRKIGLVIGINQYPRDSLQYCINDATDLSNTLQSVGFQISLGLDCNLNEFLNKIDTFIKTIQPDDLVLFYFAGHGKQNDDENYLLPSDYKYNNRGHERDYIRNNAINVKYIMGEIEDKKCRITIYLFDCCRSKIRTRDPNSKQGLLSMNTPDQTLIVFACAPGKAVLDETKNNKNGCFIENLLKHISTSDKDIEEVMRNVAGDVYRQTRGFQLPFRTSSLIDKVYLVTDNKQGSQYNSAGGEQKTASLMENSSHQHKQLDAARLSTNNLDNNYNDKNHPNSTQMRSDRQPSHRPPEQKYPSNQLYTKQAAVYSDNDIVRYGSTKYIPSSYTSGSSQSMRDQTTSKQSTSNQQFTHSSSYISGSSQSMRDQTTSKQSTSNQQFTHSSSYISGSSQSMRDQTTSKQLTSNQQFTHSSTPYTTKRIPYVNDIHDHSYTINQTQTRASININYPSGRTNPRQRFESDTYRTKKTSLLSKPPTYKNPTLEQMISENQNTSSVSFDDMYLTDADIELVAYYLLRDNKILTQLDLFLNEIGAQGAQYLGEALQKNTTLTTLNLRSNLIGAQGAQYLSPFKFSDECLTERKVIDTSGRLGSLYDTSTDSLIDRHSVQPSETKVPNKRSICRVFSGDQSREPTSFLSNIGFDDEVQRSIRLEMVIPSGIGRFIEYKQPINANTRFLYYCYKTRKETLHIKARKADRIVAPPQGSTEATHMITKIKWGIEILCVIQISRNQSIEAIDQLLSRISHQLQRNEVPVQLTNDDRRLINQLNNMAIYGSELCVDDPNTSLLTILNRIRDWQRNVNFHQPILYTMQPLRWLYNNIQCQEPCFKPDRVNVHLDRIEPMSKRIENQLKQLHQLFIDLPTNYSSPVLNEQLKEVRQKYSILLDAQENFNERLRKAIPDIRRNRRNPQELDHIISDKCYTCLHKNEIDVFRITIERLLAKATLIEKLTKNHIEYMNAFDLRPNEITSFKNEDIDIIIKRSCSNDKHRVILWYSSDRLKRKQSDRWEQKYQQIISLRHQTTQAIKLIYVDFTNCQQQLESFTVVQLPPKGRSEVELDSIIDTSSQRSRTTSVSSTSKQSLSSQEQERRSVTPLTLPSISYPTSPKTELNVLLLGETGVGKSTFINVFINYLKFDTLHQAERGQPIVLIPVSFLLTVGEQFDEAFVDFGDIDPNESYKCHGQSVTQQCKSYLFDLNDKYSIRLIDTPGIGDIRGIDQDIKSIDHILTYITNLSHINAICLLLKPNTSELNIFFRSCINQLITYISPIGYKNIIFCFTNSRATFYAPGDTGPLLQKMLIDGNLNIPFQKTNTFCFDSESFRYLAARKRHINFDHYQEKEYTDSWNTSATESIRLLDYIQACQPYYHNTWLSPKKAMLDISVLARPIMETLRLIIYNWKLNEAKLIFNHIILNSNPIHFEMCTCCAQTNTVEIGPFWITKYQRVVLKNYVNQHHVCSSNGKHFLVEAIVQHEFIDEPAGLRNERWQSSFDNFLLQCDRLIHYLRQQELLTHDDDPFQCIIERFLEEELQISQIRNINSNMNRKVREVLQSIKQKRQLNSQQLSDTNEKLSLNQIYQIINDFIAIPTIQKQLDSIKTSRQLKMKMHECKIQTNAIRNKTFSRLSNSLE</sequence>
<dbReference type="GO" id="GO:0004197">
    <property type="term" value="F:cysteine-type endopeptidase activity"/>
    <property type="evidence" value="ECO:0007669"/>
    <property type="project" value="InterPro"/>
</dbReference>
<feature type="region of interest" description="Disordered" evidence="1">
    <location>
        <begin position="453"/>
        <end position="474"/>
    </location>
</feature>
<name>A0A815BR21_9BILA</name>
<dbReference type="PROSITE" id="PS50208">
    <property type="entry name" value="CASPASE_P20"/>
    <property type="match status" value="1"/>
</dbReference>
<dbReference type="Pfam" id="PF00656">
    <property type="entry name" value="Peptidase_C14"/>
    <property type="match status" value="1"/>
</dbReference>
<dbReference type="EMBL" id="CAJNOM010000238">
    <property type="protein sequence ID" value="CAF1270042.1"/>
    <property type="molecule type" value="Genomic_DNA"/>
</dbReference>
<organism evidence="4 6">
    <name type="scientific">Adineta steineri</name>
    <dbReference type="NCBI Taxonomy" id="433720"/>
    <lineage>
        <taxon>Eukaryota</taxon>
        <taxon>Metazoa</taxon>
        <taxon>Spiralia</taxon>
        <taxon>Gnathifera</taxon>
        <taxon>Rotifera</taxon>
        <taxon>Eurotatoria</taxon>
        <taxon>Bdelloidea</taxon>
        <taxon>Adinetida</taxon>
        <taxon>Adinetidae</taxon>
        <taxon>Adineta</taxon>
    </lineage>
</organism>
<dbReference type="Gene3D" id="3.40.50.1460">
    <property type="match status" value="1"/>
</dbReference>
<evidence type="ECO:0000313" key="3">
    <source>
        <dbReference type="EMBL" id="CAF1270042.1"/>
    </source>
</evidence>
<reference evidence="4" key="1">
    <citation type="submission" date="2021-02" db="EMBL/GenBank/DDBJ databases">
        <authorList>
            <person name="Nowell W R."/>
        </authorList>
    </citation>
    <scope>NUCLEOTIDE SEQUENCE</scope>
</reference>
<dbReference type="Pfam" id="PF13516">
    <property type="entry name" value="LRR_6"/>
    <property type="match status" value="2"/>
</dbReference>
<dbReference type="Proteomes" id="UP000663877">
    <property type="component" value="Unassembled WGS sequence"/>
</dbReference>
<dbReference type="InterPro" id="IPR029030">
    <property type="entry name" value="Caspase-like_dom_sf"/>
</dbReference>
<dbReference type="InterPro" id="IPR032675">
    <property type="entry name" value="LRR_dom_sf"/>
</dbReference>
<feature type="compositionally biased region" description="Low complexity" evidence="1">
    <location>
        <begin position="348"/>
        <end position="402"/>
    </location>
</feature>
<dbReference type="Gene3D" id="3.80.10.10">
    <property type="entry name" value="Ribonuclease Inhibitor"/>
    <property type="match status" value="1"/>
</dbReference>
<dbReference type="PANTHER" id="PTHR32046:SF11">
    <property type="entry name" value="IMMUNE-ASSOCIATED NUCLEOTIDE-BINDING PROTEIN 10-LIKE"/>
    <property type="match status" value="1"/>
</dbReference>
<feature type="compositionally biased region" description="Low complexity" evidence="1">
    <location>
        <begin position="1069"/>
        <end position="1090"/>
    </location>
</feature>
<feature type="region of interest" description="Disordered" evidence="1">
    <location>
        <begin position="1065"/>
        <end position="1105"/>
    </location>
</feature>
<dbReference type="SUPFAM" id="SSF52129">
    <property type="entry name" value="Caspase-like"/>
    <property type="match status" value="1"/>
</dbReference>
<dbReference type="GO" id="GO:0006508">
    <property type="term" value="P:proteolysis"/>
    <property type="evidence" value="ECO:0007669"/>
    <property type="project" value="InterPro"/>
</dbReference>
<feature type="compositionally biased region" description="Polar residues" evidence="1">
    <location>
        <begin position="334"/>
        <end position="347"/>
    </location>
</feature>
<dbReference type="Proteomes" id="UP000663832">
    <property type="component" value="Unassembled WGS sequence"/>
</dbReference>
<evidence type="ECO:0000256" key="1">
    <source>
        <dbReference type="SAM" id="MobiDB-lite"/>
    </source>
</evidence>
<dbReference type="InterPro" id="IPR001611">
    <property type="entry name" value="Leu-rich_rpt"/>
</dbReference>
<gene>
    <name evidence="4" type="ORF">BJG266_LOCUS30798</name>
    <name evidence="3" type="ORF">QVE165_LOCUS29538</name>
</gene>
<feature type="domain" description="Caspase family p20" evidence="2">
    <location>
        <begin position="31"/>
        <end position="141"/>
    </location>
</feature>
<feature type="compositionally biased region" description="Polar residues" evidence="1">
    <location>
        <begin position="453"/>
        <end position="464"/>
    </location>
</feature>
<feature type="compositionally biased region" description="Basic and acidic residues" evidence="1">
    <location>
        <begin position="292"/>
        <end position="303"/>
    </location>
</feature>
<dbReference type="PROSITE" id="PS00675">
    <property type="entry name" value="SIGMA54_INTERACT_1"/>
    <property type="match status" value="1"/>
</dbReference>
<dbReference type="EMBL" id="CAJNOI010000418">
    <property type="protein sequence ID" value="CAF1273489.1"/>
    <property type="molecule type" value="Genomic_DNA"/>
</dbReference>
<dbReference type="SUPFAM" id="SSF52540">
    <property type="entry name" value="P-loop containing nucleoside triphosphate hydrolases"/>
    <property type="match status" value="1"/>
</dbReference>
<dbReference type="SMART" id="SM00368">
    <property type="entry name" value="LRR_RI"/>
    <property type="match status" value="2"/>
</dbReference>
<feature type="compositionally biased region" description="Polar residues" evidence="1">
    <location>
        <begin position="403"/>
        <end position="426"/>
    </location>
</feature>
<dbReference type="Gene3D" id="3.40.50.300">
    <property type="entry name" value="P-loop containing nucleotide triphosphate hydrolases"/>
    <property type="match status" value="1"/>
</dbReference>
<evidence type="ECO:0000313" key="6">
    <source>
        <dbReference type="Proteomes" id="UP000663877"/>
    </source>
</evidence>
<feature type="region of interest" description="Disordered" evidence="1">
    <location>
        <begin position="274"/>
        <end position="312"/>
    </location>
</feature>
<protein>
    <recommendedName>
        <fullName evidence="2">Caspase family p20 domain-containing protein</fullName>
    </recommendedName>
</protein>
<comment type="caution">
    <text evidence="4">The sequence shown here is derived from an EMBL/GenBank/DDBJ whole genome shotgun (WGS) entry which is preliminary data.</text>
</comment>
<dbReference type="InterPro" id="IPR027417">
    <property type="entry name" value="P-loop_NTPase"/>
</dbReference>
<evidence type="ECO:0000259" key="2">
    <source>
        <dbReference type="PROSITE" id="PS50208"/>
    </source>
</evidence>
<feature type="region of interest" description="Disordered" evidence="1">
    <location>
        <begin position="334"/>
        <end position="426"/>
    </location>
</feature>
<keyword evidence="5" id="KW-1185">Reference proteome</keyword>
<dbReference type="OrthoDB" id="10031357at2759"/>
<proteinExistence type="predicted"/>
<dbReference type="InterPro" id="IPR025662">
    <property type="entry name" value="Sigma_54_int_dom_ATP-bd_1"/>
</dbReference>
<evidence type="ECO:0000313" key="5">
    <source>
        <dbReference type="Proteomes" id="UP000663832"/>
    </source>
</evidence>
<evidence type="ECO:0000313" key="4">
    <source>
        <dbReference type="EMBL" id="CAF1273489.1"/>
    </source>
</evidence>
<dbReference type="PANTHER" id="PTHR32046">
    <property type="entry name" value="G DOMAIN-CONTAINING PROTEIN"/>
    <property type="match status" value="1"/>
</dbReference>
<accession>A0A815BR21</accession>
<dbReference type="SUPFAM" id="SSF52047">
    <property type="entry name" value="RNI-like"/>
    <property type="match status" value="1"/>
</dbReference>
<dbReference type="InterPro" id="IPR001309">
    <property type="entry name" value="Pept_C14_p20"/>
</dbReference>